<accession>A0A0E9VZE2</accession>
<evidence type="ECO:0000313" key="1">
    <source>
        <dbReference type="EMBL" id="JAH83457.1"/>
    </source>
</evidence>
<proteinExistence type="predicted"/>
<name>A0A0E9VZE2_ANGAN</name>
<dbReference type="EMBL" id="GBXM01043111">
    <property type="protein sequence ID" value="JAH65466.1"/>
    <property type="molecule type" value="Transcribed_RNA"/>
</dbReference>
<organism evidence="1">
    <name type="scientific">Anguilla anguilla</name>
    <name type="common">European freshwater eel</name>
    <name type="synonym">Muraena anguilla</name>
    <dbReference type="NCBI Taxonomy" id="7936"/>
    <lineage>
        <taxon>Eukaryota</taxon>
        <taxon>Metazoa</taxon>
        <taxon>Chordata</taxon>
        <taxon>Craniata</taxon>
        <taxon>Vertebrata</taxon>
        <taxon>Euteleostomi</taxon>
        <taxon>Actinopterygii</taxon>
        <taxon>Neopterygii</taxon>
        <taxon>Teleostei</taxon>
        <taxon>Anguilliformes</taxon>
        <taxon>Anguillidae</taxon>
        <taxon>Anguilla</taxon>
    </lineage>
</organism>
<reference evidence="1" key="2">
    <citation type="journal article" date="2015" name="Fish Shellfish Immunol.">
        <title>Early steps in the European eel (Anguilla anguilla)-Vibrio vulnificus interaction in the gills: Role of the RtxA13 toxin.</title>
        <authorList>
            <person name="Callol A."/>
            <person name="Pajuelo D."/>
            <person name="Ebbesson L."/>
            <person name="Teles M."/>
            <person name="MacKenzie S."/>
            <person name="Amaro C."/>
        </authorList>
    </citation>
    <scope>NUCLEOTIDE SEQUENCE</scope>
</reference>
<sequence>MFTLEFIQVKSLTIVHSVGSVFPIQVL</sequence>
<protein>
    <submittedName>
        <fullName evidence="1">Uncharacterized protein</fullName>
    </submittedName>
</protein>
<dbReference type="AlphaFoldDB" id="A0A0E9VZE2"/>
<reference evidence="1" key="1">
    <citation type="submission" date="2014-11" db="EMBL/GenBank/DDBJ databases">
        <authorList>
            <person name="Amaro Gonzalez C."/>
        </authorList>
    </citation>
    <scope>NUCLEOTIDE SEQUENCE</scope>
</reference>
<dbReference type="EMBL" id="GBXM01025120">
    <property type="protein sequence ID" value="JAH83457.1"/>
    <property type="molecule type" value="Transcribed_RNA"/>
</dbReference>